<dbReference type="PIRSF" id="PIRSF016702">
    <property type="entry name" value="DNA_bp_PD1"/>
    <property type="match status" value="1"/>
</dbReference>
<accession>A0A8J8MD97</accession>
<reference evidence="2 3" key="1">
    <citation type="submission" date="2020-07" db="EMBL/GenBank/DDBJ databases">
        <title>Vallitalea guaymasensis genome.</title>
        <authorList>
            <person name="Postec A."/>
        </authorList>
    </citation>
    <scope>NUCLEOTIDE SEQUENCE [LARGE SCALE GENOMIC DNA]</scope>
    <source>
        <strain evidence="2 3">Ra1766G1</strain>
    </source>
</reference>
<dbReference type="InterPro" id="IPR005175">
    <property type="entry name" value="PPC_dom"/>
</dbReference>
<dbReference type="Gene3D" id="3.30.1330.80">
    <property type="entry name" value="Hypothetical protein, similar to alpha- acetolactate decarboxylase, domain 2"/>
    <property type="match status" value="1"/>
</dbReference>
<dbReference type="KEGG" id="vgu:HYG85_18640"/>
<keyword evidence="3" id="KW-1185">Reference proteome</keyword>
<sequence>MEFKKFGSKYVVRFDKGEEIIATLTDLCKKENIKLGSVSAIGATNEVELGILNTTDKSYNSYILKGDHEIANLIGNISTMNGEVYLHLHINVANDNKEIFGGHLNSAMVSATCEMIIDVIDGEIDREFSEEIGLNLFKF</sequence>
<dbReference type="RefSeq" id="WP_212690943.1">
    <property type="nucleotide sequence ID" value="NZ_CAJXUH010000001.1"/>
</dbReference>
<dbReference type="InterPro" id="IPR025707">
    <property type="entry name" value="DNA_bp_PD1"/>
</dbReference>
<evidence type="ECO:0000259" key="1">
    <source>
        <dbReference type="PROSITE" id="PS51742"/>
    </source>
</evidence>
<dbReference type="PANTHER" id="PTHR34988">
    <property type="entry name" value="PROTEIN, PUTATIVE-RELATED"/>
    <property type="match status" value="1"/>
</dbReference>
<evidence type="ECO:0000313" key="2">
    <source>
        <dbReference type="EMBL" id="QUH30826.1"/>
    </source>
</evidence>
<dbReference type="SUPFAM" id="SSF117856">
    <property type="entry name" value="AF0104/ALDC/Ptd012-like"/>
    <property type="match status" value="1"/>
</dbReference>
<dbReference type="Pfam" id="PF03479">
    <property type="entry name" value="PCC"/>
    <property type="match status" value="1"/>
</dbReference>
<dbReference type="PROSITE" id="PS51742">
    <property type="entry name" value="PPC"/>
    <property type="match status" value="1"/>
</dbReference>
<proteinExistence type="predicted"/>
<organism evidence="2 3">
    <name type="scientific">Vallitalea guaymasensis</name>
    <dbReference type="NCBI Taxonomy" id="1185412"/>
    <lineage>
        <taxon>Bacteria</taxon>
        <taxon>Bacillati</taxon>
        <taxon>Bacillota</taxon>
        <taxon>Clostridia</taxon>
        <taxon>Lachnospirales</taxon>
        <taxon>Vallitaleaceae</taxon>
        <taxon>Vallitalea</taxon>
    </lineage>
</organism>
<dbReference type="GO" id="GO:0003677">
    <property type="term" value="F:DNA binding"/>
    <property type="evidence" value="ECO:0007669"/>
    <property type="project" value="UniProtKB-KW"/>
</dbReference>
<evidence type="ECO:0000313" key="3">
    <source>
        <dbReference type="Proteomes" id="UP000677305"/>
    </source>
</evidence>
<protein>
    <submittedName>
        <fullName evidence="2">DNA-binding protein</fullName>
    </submittedName>
</protein>
<dbReference type="PANTHER" id="PTHR34988:SF1">
    <property type="entry name" value="DNA-BINDING PROTEIN"/>
    <property type="match status" value="1"/>
</dbReference>
<dbReference type="EMBL" id="CP058561">
    <property type="protein sequence ID" value="QUH30826.1"/>
    <property type="molecule type" value="Genomic_DNA"/>
</dbReference>
<dbReference type="AlphaFoldDB" id="A0A8J8MD97"/>
<gene>
    <name evidence="2" type="ORF">HYG85_18640</name>
</gene>
<dbReference type="Proteomes" id="UP000677305">
    <property type="component" value="Chromosome"/>
</dbReference>
<keyword evidence="2" id="KW-0238">DNA-binding</keyword>
<name>A0A8J8MD97_9FIRM</name>
<feature type="domain" description="PPC" evidence="1">
    <location>
        <begin position="4"/>
        <end position="139"/>
    </location>
</feature>
<dbReference type="CDD" id="cd11378">
    <property type="entry name" value="DUF296"/>
    <property type="match status" value="1"/>
</dbReference>